<accession>A0A5K7YU40</accession>
<sequence length="626" mass="69509">MSDGKRRIGKTAFSAGSALLVLVIIVLVNILLSRTTLRWDATEDNLYSLSPGTRTILAELDQEVVIKVFYSKHVVNIPSHIKTFAQRVIDFLSEYEQYGKGRISVEVYDPKPDSEEEEWAIKYGMKGISLPAGDQVYLGLVALAADQEAAIAFIDPTQETRLEYDLTRIISRVQTTDRMKIAVFSGLPVFGSPPMNMGMGGSRPGSEPWFFIQELRKTYDLIEVQPDAERIDPAAGLLVLFHPKNMSDGLAFAVDQYILGGGNAIVFADPLSLMDDPRMGPGGSIPESLFKAWGISMETGKAVADYTYATRLRNRSNQVEINPLWLSAQAGAFNADNLITANLESMLLPVAGAIEAMPDSAYTVESLIQTSTNNKKVDAFAHNMDVAALRRDFKPSGEARNLAVRISGTFKTAFPEGKPPAAPQAGEDVPETDPEPSQAPLKEGTSAAVIVVVADSDLLYDGYYLSQQNLLGFTMSNIFNDNLNFMLNTCEMLTGDPALISIRSRGTFERPFTRVQELERKAQDRWLDREQALVRQVEETNEKLRVLDQQKDASQRAILSEEQEKEIARFQEEKLKISKELKIVRRNLRADIEQLGKTVKFVNIFLVPLLIGIGGIIFAFTRRRKA</sequence>
<dbReference type="RefSeq" id="WP_155319696.1">
    <property type="nucleotide sequence ID" value="NZ_AP021874.1"/>
</dbReference>
<keyword evidence="3" id="KW-1133">Transmembrane helix</keyword>
<name>A0A5K7YU40_9BACT</name>
<feature type="coiled-coil region" evidence="1">
    <location>
        <begin position="527"/>
        <end position="587"/>
    </location>
</feature>
<evidence type="ECO:0000313" key="6">
    <source>
        <dbReference type="EMBL" id="BBO71925.1"/>
    </source>
</evidence>
<evidence type="ECO:0000256" key="3">
    <source>
        <dbReference type="SAM" id="Phobius"/>
    </source>
</evidence>
<protein>
    <submittedName>
        <fullName evidence="6">Uncharacterized protein</fullName>
    </submittedName>
</protein>
<keyword evidence="3" id="KW-0812">Transmembrane</keyword>
<dbReference type="KEGG" id="dalk:DSCA_58550"/>
<keyword evidence="7" id="KW-1185">Reference proteome</keyword>
<evidence type="ECO:0000313" key="7">
    <source>
        <dbReference type="Proteomes" id="UP000427906"/>
    </source>
</evidence>
<organism evidence="6 7">
    <name type="scientific">Desulfosarcina alkanivorans</name>
    <dbReference type="NCBI Taxonomy" id="571177"/>
    <lineage>
        <taxon>Bacteria</taxon>
        <taxon>Pseudomonadati</taxon>
        <taxon>Thermodesulfobacteriota</taxon>
        <taxon>Desulfobacteria</taxon>
        <taxon>Desulfobacterales</taxon>
        <taxon>Desulfosarcinaceae</taxon>
        <taxon>Desulfosarcina</taxon>
    </lineage>
</organism>
<dbReference type="InterPro" id="IPR019196">
    <property type="entry name" value="ABC_transp_unknown"/>
</dbReference>
<feature type="domain" description="DUF7088" evidence="5">
    <location>
        <begin position="43"/>
        <end position="141"/>
    </location>
</feature>
<keyword evidence="3" id="KW-0472">Membrane</keyword>
<gene>
    <name evidence="6" type="ORF">DSCA_58550</name>
</gene>
<evidence type="ECO:0000256" key="2">
    <source>
        <dbReference type="SAM" id="MobiDB-lite"/>
    </source>
</evidence>
<feature type="domain" description="ABC-type uncharacterised transport system" evidence="4">
    <location>
        <begin position="201"/>
        <end position="488"/>
    </location>
</feature>
<dbReference type="Pfam" id="PF09822">
    <property type="entry name" value="ABC_transp_aux"/>
    <property type="match status" value="1"/>
</dbReference>
<feature type="transmembrane region" description="Helical" evidence="3">
    <location>
        <begin position="601"/>
        <end position="620"/>
    </location>
</feature>
<dbReference type="AlphaFoldDB" id="A0A5K7YU40"/>
<evidence type="ECO:0000256" key="1">
    <source>
        <dbReference type="SAM" id="Coils"/>
    </source>
</evidence>
<dbReference type="Proteomes" id="UP000427906">
    <property type="component" value="Chromosome"/>
</dbReference>
<evidence type="ECO:0000259" key="5">
    <source>
        <dbReference type="Pfam" id="PF23357"/>
    </source>
</evidence>
<keyword evidence="1" id="KW-0175">Coiled coil</keyword>
<dbReference type="OrthoDB" id="9777219at2"/>
<feature type="transmembrane region" description="Helical" evidence="3">
    <location>
        <begin position="12"/>
        <end position="32"/>
    </location>
</feature>
<feature type="region of interest" description="Disordered" evidence="2">
    <location>
        <begin position="412"/>
        <end position="442"/>
    </location>
</feature>
<proteinExistence type="predicted"/>
<dbReference type="InterPro" id="IPR055396">
    <property type="entry name" value="DUF7088"/>
</dbReference>
<reference evidence="6 7" key="1">
    <citation type="submission" date="2019-11" db="EMBL/GenBank/DDBJ databases">
        <title>Comparative genomics of hydrocarbon-degrading Desulfosarcina strains.</title>
        <authorList>
            <person name="Watanabe M."/>
            <person name="Kojima H."/>
            <person name="Fukui M."/>
        </authorList>
    </citation>
    <scope>NUCLEOTIDE SEQUENCE [LARGE SCALE GENOMIC DNA]</scope>
    <source>
        <strain evidence="6 7">PL12</strain>
    </source>
</reference>
<evidence type="ECO:0000259" key="4">
    <source>
        <dbReference type="Pfam" id="PF09822"/>
    </source>
</evidence>
<dbReference type="Pfam" id="PF23357">
    <property type="entry name" value="DUF7088"/>
    <property type="match status" value="1"/>
</dbReference>
<dbReference type="EMBL" id="AP021874">
    <property type="protein sequence ID" value="BBO71925.1"/>
    <property type="molecule type" value="Genomic_DNA"/>
</dbReference>